<organism evidence="3 4">
    <name type="scientific">Planosporangium mesophilum</name>
    <dbReference type="NCBI Taxonomy" id="689768"/>
    <lineage>
        <taxon>Bacteria</taxon>
        <taxon>Bacillati</taxon>
        <taxon>Actinomycetota</taxon>
        <taxon>Actinomycetes</taxon>
        <taxon>Micromonosporales</taxon>
        <taxon>Micromonosporaceae</taxon>
        <taxon>Planosporangium</taxon>
    </lineage>
</organism>
<evidence type="ECO:0000313" key="4">
    <source>
        <dbReference type="Proteomes" id="UP000599074"/>
    </source>
</evidence>
<evidence type="ECO:0000256" key="1">
    <source>
        <dbReference type="SAM" id="MobiDB-lite"/>
    </source>
</evidence>
<dbReference type="Proteomes" id="UP000599074">
    <property type="component" value="Unassembled WGS sequence"/>
</dbReference>
<dbReference type="EMBL" id="BOON01000057">
    <property type="protein sequence ID" value="GII25702.1"/>
    <property type="molecule type" value="Genomic_DNA"/>
</dbReference>
<dbReference type="Pfam" id="PF24698">
    <property type="entry name" value="DUF7662"/>
    <property type="match status" value="1"/>
</dbReference>
<keyword evidence="4" id="KW-1185">Reference proteome</keyword>
<gene>
    <name evidence="3" type="ORF">Pme01_52990</name>
</gene>
<sequence length="258" mass="27810">MAGKYHPLTRHLSAAAARGQCNIEMSFDEIAELVGGLPPSVAQRQWWANSGHVQASSWLTAGYHVEQVYLDRRRVRFIRPGQDAPTATQATRPAHCSAEVPPSSGLSNGGPARQLVDVRVALAWQPAGAVTLDAGGKLLFPSLDNVPGLYRLTLASAIPGARRRIYIGETENLRRRLAGNYRNPGPTQQTSLRINALLHEDLARGAAIELAIATDAMIYLDGEPRPLDLTRKAGRLLAENAALVHAHATDDAEIVNLG</sequence>
<dbReference type="RefSeq" id="WP_168117666.1">
    <property type="nucleotide sequence ID" value="NZ_BOON01000057.1"/>
</dbReference>
<evidence type="ECO:0000259" key="2">
    <source>
        <dbReference type="Pfam" id="PF24698"/>
    </source>
</evidence>
<evidence type="ECO:0000313" key="3">
    <source>
        <dbReference type="EMBL" id="GII25702.1"/>
    </source>
</evidence>
<protein>
    <recommendedName>
        <fullName evidence="2">DUF7662 domain-containing protein</fullName>
    </recommendedName>
</protein>
<comment type="caution">
    <text evidence="3">The sequence shown here is derived from an EMBL/GenBank/DDBJ whole genome shotgun (WGS) entry which is preliminary data.</text>
</comment>
<proteinExistence type="predicted"/>
<dbReference type="InterPro" id="IPR056079">
    <property type="entry name" value="DUF7662"/>
</dbReference>
<accession>A0A8J3X2P0</accession>
<feature type="domain" description="DUF7662" evidence="2">
    <location>
        <begin position="8"/>
        <end position="78"/>
    </location>
</feature>
<reference evidence="3" key="1">
    <citation type="submission" date="2021-01" db="EMBL/GenBank/DDBJ databases">
        <title>Whole genome shotgun sequence of Planosporangium mesophilum NBRC 109066.</title>
        <authorList>
            <person name="Komaki H."/>
            <person name="Tamura T."/>
        </authorList>
    </citation>
    <scope>NUCLEOTIDE SEQUENCE</scope>
    <source>
        <strain evidence="3">NBRC 109066</strain>
    </source>
</reference>
<feature type="region of interest" description="Disordered" evidence="1">
    <location>
        <begin position="84"/>
        <end position="108"/>
    </location>
</feature>
<name>A0A8J3X2P0_9ACTN</name>
<dbReference type="AlphaFoldDB" id="A0A8J3X2P0"/>